<evidence type="ECO:0000256" key="1">
    <source>
        <dbReference type="SAM" id="MobiDB-lite"/>
    </source>
</evidence>
<keyword evidence="3" id="KW-1185">Reference proteome</keyword>
<dbReference type="Proteomes" id="UP000041254">
    <property type="component" value="Unassembled WGS sequence"/>
</dbReference>
<reference evidence="2 3" key="1">
    <citation type="submission" date="2014-11" db="EMBL/GenBank/DDBJ databases">
        <authorList>
            <person name="Zhu J."/>
            <person name="Qi W."/>
            <person name="Song R."/>
        </authorList>
    </citation>
    <scope>NUCLEOTIDE SEQUENCE [LARGE SCALE GENOMIC DNA]</scope>
</reference>
<dbReference type="VEuPathDB" id="CryptoDB:Vbra_22633"/>
<accession>A0A0G4G1A8</accession>
<name>A0A0G4G1A8_VITBC</name>
<protein>
    <submittedName>
        <fullName evidence="2">Uncharacterized protein</fullName>
    </submittedName>
</protein>
<dbReference type="InParanoid" id="A0A0G4G1A8"/>
<feature type="compositionally biased region" description="Basic and acidic residues" evidence="1">
    <location>
        <begin position="200"/>
        <end position="213"/>
    </location>
</feature>
<feature type="region of interest" description="Disordered" evidence="1">
    <location>
        <begin position="181"/>
        <end position="213"/>
    </location>
</feature>
<gene>
    <name evidence="2" type="ORF">Vbra_22633</name>
</gene>
<evidence type="ECO:0000313" key="3">
    <source>
        <dbReference type="Proteomes" id="UP000041254"/>
    </source>
</evidence>
<dbReference type="EMBL" id="CDMY01000540">
    <property type="protein sequence ID" value="CEM21273.1"/>
    <property type="molecule type" value="Genomic_DNA"/>
</dbReference>
<dbReference type="AlphaFoldDB" id="A0A0G4G1A8"/>
<sequence>MDSRSPGQTKRLFRLPSLPLPTAHRHKPFRRLPSSALLQWQASDLERLLDLRCGPPGSTTVWWYGGSLTNVMTGRVLADVEGAELSYAAEFSHSPSHAHSSLSANSDATARGVQLCRKAFVYLQPGKRQLMESFRWTPTSPARRLKRPVHAYSQAISHVLRNGTLALMADLPDGRTVTVGEAGGRLSGPAATGLGGGVGDRGRESRYGSREDPGSPCYLQLTVRLPGLSQKGRWWGQQQQQHQAVDTAAAAADQLRASEARERWRQWVQIGPSRPRQATCVESYCYTRQRRGRRTPLINLLLSRMHLQRSPSEDADVTLTYSRTGACPAWCGRGVCRLDLHGSRLSSPDSLPAHLRDAIQSVDSTFFSDPLPTSRDAFLEASRQRAEAVRAARRRGGMRERVRRDVSEGWEGFRAGIGRLAELVR</sequence>
<proteinExistence type="predicted"/>
<evidence type="ECO:0000313" key="2">
    <source>
        <dbReference type="EMBL" id="CEM21273.1"/>
    </source>
</evidence>
<organism evidence="2 3">
    <name type="scientific">Vitrella brassicaformis (strain CCMP3155)</name>
    <dbReference type="NCBI Taxonomy" id="1169540"/>
    <lineage>
        <taxon>Eukaryota</taxon>
        <taxon>Sar</taxon>
        <taxon>Alveolata</taxon>
        <taxon>Colpodellida</taxon>
        <taxon>Vitrellaceae</taxon>
        <taxon>Vitrella</taxon>
    </lineage>
</organism>